<evidence type="ECO:0000313" key="8">
    <source>
        <dbReference type="Proteomes" id="UP000187283"/>
    </source>
</evidence>
<evidence type="ECO:0000313" key="7">
    <source>
        <dbReference type="EMBL" id="OMJ10948.1"/>
    </source>
</evidence>
<dbReference type="GO" id="GO:0016925">
    <property type="term" value="P:protein sumoylation"/>
    <property type="evidence" value="ECO:0007669"/>
    <property type="project" value="TreeGrafter"/>
</dbReference>
<dbReference type="GO" id="GO:0061665">
    <property type="term" value="F:SUMO ligase activity"/>
    <property type="evidence" value="ECO:0007669"/>
    <property type="project" value="TreeGrafter"/>
</dbReference>
<evidence type="ECO:0000256" key="3">
    <source>
        <dbReference type="ARBA" id="ARBA00022833"/>
    </source>
</evidence>
<feature type="compositionally biased region" description="Polar residues" evidence="5">
    <location>
        <begin position="181"/>
        <end position="197"/>
    </location>
</feature>
<dbReference type="OrthoDB" id="28127at2759"/>
<evidence type="ECO:0000256" key="1">
    <source>
        <dbReference type="ARBA" id="ARBA00022723"/>
    </source>
</evidence>
<dbReference type="InterPro" id="IPR004181">
    <property type="entry name" value="Znf_MIZ"/>
</dbReference>
<dbReference type="STRING" id="133412.A0A1R1X8L8"/>
<dbReference type="GO" id="GO:0008270">
    <property type="term" value="F:zinc ion binding"/>
    <property type="evidence" value="ECO:0007669"/>
    <property type="project" value="UniProtKB-KW"/>
</dbReference>
<proteinExistence type="predicted"/>
<keyword evidence="8" id="KW-1185">Reference proteome</keyword>
<dbReference type="AlphaFoldDB" id="A0A1R1X8L8"/>
<evidence type="ECO:0000259" key="6">
    <source>
        <dbReference type="PROSITE" id="PS51044"/>
    </source>
</evidence>
<dbReference type="PANTHER" id="PTHR10782:SF4">
    <property type="entry name" value="TONALLI, ISOFORM E"/>
    <property type="match status" value="1"/>
</dbReference>
<dbReference type="CDD" id="cd16650">
    <property type="entry name" value="SP-RING_PIAS-like"/>
    <property type="match status" value="1"/>
</dbReference>
<dbReference type="GO" id="GO:0016874">
    <property type="term" value="F:ligase activity"/>
    <property type="evidence" value="ECO:0007669"/>
    <property type="project" value="UniProtKB-KW"/>
</dbReference>
<dbReference type="PANTHER" id="PTHR10782">
    <property type="entry name" value="ZINC FINGER MIZ DOMAIN-CONTAINING PROTEIN"/>
    <property type="match status" value="1"/>
</dbReference>
<organism evidence="7 8">
    <name type="scientific">Smittium culicis</name>
    <dbReference type="NCBI Taxonomy" id="133412"/>
    <lineage>
        <taxon>Eukaryota</taxon>
        <taxon>Fungi</taxon>
        <taxon>Fungi incertae sedis</taxon>
        <taxon>Zoopagomycota</taxon>
        <taxon>Kickxellomycotina</taxon>
        <taxon>Harpellomycetes</taxon>
        <taxon>Harpellales</taxon>
        <taxon>Legeriomycetaceae</taxon>
        <taxon>Smittium</taxon>
    </lineage>
</organism>
<name>A0A1R1X8L8_9FUNG</name>
<feature type="domain" description="SP-RING-type" evidence="6">
    <location>
        <begin position="1"/>
        <end position="83"/>
    </location>
</feature>
<keyword evidence="2 4" id="KW-0863">Zinc-finger</keyword>
<keyword evidence="3" id="KW-0862">Zinc</keyword>
<keyword evidence="1" id="KW-0479">Metal-binding</keyword>
<gene>
    <name evidence="7" type="ORF">AYI70_g10016</name>
</gene>
<dbReference type="Gene3D" id="3.30.40.10">
    <property type="entry name" value="Zinc/RING finger domain, C3HC4 (zinc finger)"/>
    <property type="match status" value="1"/>
</dbReference>
<dbReference type="Proteomes" id="UP000187283">
    <property type="component" value="Unassembled WGS sequence"/>
</dbReference>
<dbReference type="PROSITE" id="PS51044">
    <property type="entry name" value="ZF_SP_RING"/>
    <property type="match status" value="1"/>
</dbReference>
<sequence length="204" mass="23064">MDDEIEAIGSTLSLTCPLGQCRITTPIRSELCNHSQCFDAQVFFEMNKMIPTWECPICYKSIENWELLFIDGYFKDILEKIPHHHHQVHVEPNGDWGLESPKSSNAVDKNSILGNNVAPDTSIISNVLGILLTGDLDIVNPYSELLNQELTGSDYKSMKRRSSNKFEENGVKKRLIFSKPSELNSNSTRNDSPQQIVDLTFDSE</sequence>
<feature type="region of interest" description="Disordered" evidence="5">
    <location>
        <begin position="177"/>
        <end position="204"/>
    </location>
</feature>
<dbReference type="GO" id="GO:0000785">
    <property type="term" value="C:chromatin"/>
    <property type="evidence" value="ECO:0007669"/>
    <property type="project" value="TreeGrafter"/>
</dbReference>
<evidence type="ECO:0000256" key="2">
    <source>
        <dbReference type="ARBA" id="ARBA00022771"/>
    </source>
</evidence>
<evidence type="ECO:0000256" key="5">
    <source>
        <dbReference type="SAM" id="MobiDB-lite"/>
    </source>
</evidence>
<dbReference type="EMBL" id="LSSN01004770">
    <property type="protein sequence ID" value="OMJ10948.1"/>
    <property type="molecule type" value="Genomic_DNA"/>
</dbReference>
<reference evidence="7 8" key="1">
    <citation type="submission" date="2017-01" db="EMBL/GenBank/DDBJ databases">
        <authorList>
            <person name="Mah S.A."/>
            <person name="Swanson W.J."/>
            <person name="Moy G.W."/>
            <person name="Vacquier V.D."/>
        </authorList>
    </citation>
    <scope>NUCLEOTIDE SEQUENCE [LARGE SCALE GENOMIC DNA]</scope>
    <source>
        <strain evidence="7 8">GSMNP</strain>
    </source>
</reference>
<comment type="caution">
    <text evidence="7">The sequence shown here is derived from an EMBL/GenBank/DDBJ whole genome shotgun (WGS) entry which is preliminary data.</text>
</comment>
<accession>A0A1R1X8L8</accession>
<dbReference type="InterPro" id="IPR013083">
    <property type="entry name" value="Znf_RING/FYVE/PHD"/>
</dbReference>
<dbReference type="Pfam" id="PF02891">
    <property type="entry name" value="zf-MIZ"/>
    <property type="match status" value="1"/>
</dbReference>
<keyword evidence="7" id="KW-0436">Ligase</keyword>
<protein>
    <submittedName>
        <fullName evidence="7">E3 SUMO-protein ligase pli1</fullName>
    </submittedName>
</protein>
<evidence type="ECO:0000256" key="4">
    <source>
        <dbReference type="PROSITE-ProRule" id="PRU00452"/>
    </source>
</evidence>